<keyword evidence="1" id="KW-1133">Transmembrane helix</keyword>
<dbReference type="RefSeq" id="WP_160562557.1">
    <property type="nucleotide sequence ID" value="NZ_QZDT01000181.1"/>
</dbReference>
<protein>
    <submittedName>
        <fullName evidence="2">Uncharacterized protein</fullName>
    </submittedName>
</protein>
<evidence type="ECO:0000313" key="3">
    <source>
        <dbReference type="Proteomes" id="UP001154420"/>
    </source>
</evidence>
<organism evidence="2 3">
    <name type="scientific">Parablautia muri</name>
    <dbReference type="NCBI Taxonomy" id="2320879"/>
    <lineage>
        <taxon>Bacteria</taxon>
        <taxon>Bacillati</taxon>
        <taxon>Bacillota</taxon>
        <taxon>Clostridia</taxon>
        <taxon>Lachnospirales</taxon>
        <taxon>Lachnospiraceae</taxon>
        <taxon>Parablautia</taxon>
    </lineage>
</organism>
<feature type="transmembrane region" description="Helical" evidence="1">
    <location>
        <begin position="106"/>
        <end position="124"/>
    </location>
</feature>
<comment type="caution">
    <text evidence="2">The sequence shown here is derived from an EMBL/GenBank/DDBJ whole genome shotgun (WGS) entry which is preliminary data.</text>
</comment>
<evidence type="ECO:0000256" key="1">
    <source>
        <dbReference type="SAM" id="Phobius"/>
    </source>
</evidence>
<gene>
    <name evidence="2" type="ORF">D5281_25275</name>
</gene>
<keyword evidence="1" id="KW-0472">Membrane</keyword>
<sequence>MRRTSSHSQQRLFRGEVLSLTLENAWYGILRTDFNVCIADGIGVGMENLVYLFSCFLSCTIVAGLMFQFMGDRYEKDFVNPWVYRIAAAASVVIVTLVNLKHSTWWNMAANFMVFGIVSFIFYVDKSGRRYWRVLESECFFDDRAV</sequence>
<dbReference type="Proteomes" id="UP001154420">
    <property type="component" value="Unassembled WGS sequence"/>
</dbReference>
<feature type="transmembrane region" description="Helical" evidence="1">
    <location>
        <begin position="82"/>
        <end position="100"/>
    </location>
</feature>
<dbReference type="EMBL" id="QZDT01000181">
    <property type="protein sequence ID" value="NBJ95714.1"/>
    <property type="molecule type" value="Genomic_DNA"/>
</dbReference>
<feature type="transmembrane region" description="Helical" evidence="1">
    <location>
        <begin position="49"/>
        <end position="70"/>
    </location>
</feature>
<name>A0A9X5BL36_9FIRM</name>
<keyword evidence="1" id="KW-0812">Transmembrane</keyword>
<evidence type="ECO:0000313" key="2">
    <source>
        <dbReference type="EMBL" id="NBJ95714.1"/>
    </source>
</evidence>
<dbReference type="OrthoDB" id="9813149at2"/>
<proteinExistence type="predicted"/>
<dbReference type="AlphaFoldDB" id="A0A9X5BL36"/>
<reference evidence="2" key="1">
    <citation type="submission" date="2018-09" db="EMBL/GenBank/DDBJ databases">
        <title>Murine metabolic-syndrome-specific gut microbial biobank.</title>
        <authorList>
            <person name="Liu C."/>
        </authorList>
    </citation>
    <scope>NUCLEOTIDE SEQUENCE</scope>
    <source>
        <strain evidence="2">D42-62</strain>
    </source>
</reference>
<keyword evidence="3" id="KW-1185">Reference proteome</keyword>
<accession>A0A9X5BL36</accession>